<dbReference type="AlphaFoldDB" id="A0A364NSV7"/>
<dbReference type="OrthoDB" id="9816366at2"/>
<dbReference type="EMBL" id="PGTO01000037">
    <property type="protein sequence ID" value="RAU20100.1"/>
    <property type="molecule type" value="Genomic_DNA"/>
</dbReference>
<dbReference type="InterPro" id="IPR025592">
    <property type="entry name" value="DUF4347"/>
</dbReference>
<feature type="domain" description="DUF4347" evidence="1">
    <location>
        <begin position="56"/>
        <end position="150"/>
    </location>
</feature>
<evidence type="ECO:0000313" key="3">
    <source>
        <dbReference type="Proteomes" id="UP000251075"/>
    </source>
</evidence>
<gene>
    <name evidence="2" type="ORF">CU669_20185</name>
</gene>
<name>A0A364NSV7_9PROT</name>
<reference evidence="2 3" key="1">
    <citation type="submission" date="2017-11" db="EMBL/GenBank/DDBJ databases">
        <title>Draft genome sequence of magnetotactic bacterium Magnetospirillum kuznetsovii LBB-42.</title>
        <authorList>
            <person name="Grouzdev D.S."/>
            <person name="Rysina M.S."/>
            <person name="Baslerov R.V."/>
            <person name="Koziaeva V."/>
        </authorList>
    </citation>
    <scope>NUCLEOTIDE SEQUENCE [LARGE SCALE GENOMIC DNA]</scope>
    <source>
        <strain evidence="2 3">LBB-42</strain>
    </source>
</reference>
<proteinExistence type="predicted"/>
<dbReference type="Pfam" id="PF14252">
    <property type="entry name" value="DUF4347"/>
    <property type="match status" value="1"/>
</dbReference>
<evidence type="ECO:0000313" key="2">
    <source>
        <dbReference type="EMBL" id="RAU20100.1"/>
    </source>
</evidence>
<sequence>MGALAQTKMRKKLNVFALRPCMMFDGAADITASEALQPADATPVPTEIAAPAPHEIAFIDANIADFQALTDGLRCNVEVHILDPGQDGLSQRTSALAGRDGFDAIHIISHAAEGQVQLGEGVLSLSNLDAGGGELSALGRSLMDQGGSLLCVSQHYGQSLCGCPRIVEITL</sequence>
<accession>A0A364NSV7</accession>
<comment type="caution">
    <text evidence="2">The sequence shown here is derived from an EMBL/GenBank/DDBJ whole genome shotgun (WGS) entry which is preliminary data.</text>
</comment>
<protein>
    <recommendedName>
        <fullName evidence="1">DUF4347 domain-containing protein</fullName>
    </recommendedName>
</protein>
<keyword evidence="3" id="KW-1185">Reference proteome</keyword>
<evidence type="ECO:0000259" key="1">
    <source>
        <dbReference type="Pfam" id="PF14252"/>
    </source>
</evidence>
<organism evidence="2 3">
    <name type="scientific">Paramagnetospirillum kuznetsovii</name>
    <dbReference type="NCBI Taxonomy" id="2053833"/>
    <lineage>
        <taxon>Bacteria</taxon>
        <taxon>Pseudomonadati</taxon>
        <taxon>Pseudomonadota</taxon>
        <taxon>Alphaproteobacteria</taxon>
        <taxon>Rhodospirillales</taxon>
        <taxon>Magnetospirillaceae</taxon>
        <taxon>Paramagnetospirillum</taxon>
    </lineage>
</organism>
<dbReference type="Proteomes" id="UP000251075">
    <property type="component" value="Unassembled WGS sequence"/>
</dbReference>